<dbReference type="InterPro" id="IPR009057">
    <property type="entry name" value="Homeodomain-like_sf"/>
</dbReference>
<dbReference type="GeneID" id="54366228"/>
<reference evidence="2" key="2">
    <citation type="submission" date="2020-04" db="EMBL/GenBank/DDBJ databases">
        <authorList>
            <consortium name="NCBI Genome Project"/>
        </authorList>
    </citation>
    <scope>NUCLEOTIDE SEQUENCE</scope>
    <source>
        <strain evidence="2">CBS 342.82</strain>
    </source>
</reference>
<evidence type="ECO:0000313" key="2">
    <source>
        <dbReference type="RefSeq" id="XP_033460590.1"/>
    </source>
</evidence>
<organism evidence="2">
    <name type="scientific">Dissoconium aciculare CBS 342.82</name>
    <dbReference type="NCBI Taxonomy" id="1314786"/>
    <lineage>
        <taxon>Eukaryota</taxon>
        <taxon>Fungi</taxon>
        <taxon>Dikarya</taxon>
        <taxon>Ascomycota</taxon>
        <taxon>Pezizomycotina</taxon>
        <taxon>Dothideomycetes</taxon>
        <taxon>Dothideomycetidae</taxon>
        <taxon>Mycosphaerellales</taxon>
        <taxon>Dissoconiaceae</taxon>
        <taxon>Dissoconium</taxon>
    </lineage>
</organism>
<protein>
    <submittedName>
        <fullName evidence="2">Uncharacterized protein</fullName>
    </submittedName>
</protein>
<dbReference type="RefSeq" id="XP_033460590.1">
    <property type="nucleotide sequence ID" value="XM_033608428.1"/>
</dbReference>
<reference evidence="2" key="1">
    <citation type="submission" date="2020-01" db="EMBL/GenBank/DDBJ databases">
        <authorList>
            <consortium name="DOE Joint Genome Institute"/>
            <person name="Haridas S."/>
            <person name="Albert R."/>
            <person name="Binder M."/>
            <person name="Bloem J."/>
            <person name="Labutti K."/>
            <person name="Salamov A."/>
            <person name="Andreopoulos B."/>
            <person name="Baker S.E."/>
            <person name="Barry K."/>
            <person name="Bills G."/>
            <person name="Bluhm B.H."/>
            <person name="Cannon C."/>
            <person name="Castanera R."/>
            <person name="Culley D.E."/>
            <person name="Daum C."/>
            <person name="Ezra D."/>
            <person name="Gonzalez J.B."/>
            <person name="Henrissat B."/>
            <person name="Kuo A."/>
            <person name="Liang C."/>
            <person name="Lipzen A."/>
            <person name="Lutzoni F."/>
            <person name="Magnuson J."/>
            <person name="Mondo S."/>
            <person name="Nolan M."/>
            <person name="Ohm R."/>
            <person name="Pangilinan J."/>
            <person name="Park H.-J."/>
            <person name="Ramirez L."/>
            <person name="Alfaro M."/>
            <person name="Sun H."/>
            <person name="Tritt A."/>
            <person name="Yoshinaga Y."/>
            <person name="Zwiers L.-H."/>
            <person name="Turgeon B.G."/>
            <person name="Goodwin S.B."/>
            <person name="Spatafora J.W."/>
            <person name="Crous P.W."/>
            <person name="Grigoriev I.V."/>
        </authorList>
    </citation>
    <scope>NUCLEOTIDE SEQUENCE</scope>
    <source>
        <strain evidence="2">CBS 342.82</strain>
    </source>
</reference>
<dbReference type="SUPFAM" id="SSF46689">
    <property type="entry name" value="Homeodomain-like"/>
    <property type="match status" value="1"/>
</dbReference>
<proteinExistence type="predicted"/>
<dbReference type="AlphaFoldDB" id="A0A6J3M7M4"/>
<accession>A0A6J3M7M4</accession>
<reference evidence="2" key="3">
    <citation type="submission" date="2025-08" db="UniProtKB">
        <authorList>
            <consortium name="RefSeq"/>
        </authorList>
    </citation>
    <scope>IDENTIFICATION</scope>
    <source>
        <strain evidence="2">CBS 342.82</strain>
    </source>
</reference>
<keyword evidence="1" id="KW-1185">Reference proteome</keyword>
<name>A0A6J3M7M4_9PEZI</name>
<gene>
    <name evidence="2" type="ORF">K489DRAFT_430943</name>
</gene>
<dbReference type="Proteomes" id="UP000504637">
    <property type="component" value="Unplaced"/>
</dbReference>
<sequence>MMIWLQRYSTNLSKSVLIDDAFSTLASPNPDSKGCPMAPLTPEDVEIIEKRLAKGKWAEDLVKEFLAEGRGSKTAVYRKIKRWTETGSAKHIPKPSGRPRTVTPEENAWMLEQLRKDSSLALDDLQSLLLTERDTDEEDEKPKEAINIAITAHRNGTSRAARDRKFSDMRYEI</sequence>
<evidence type="ECO:0000313" key="1">
    <source>
        <dbReference type="Proteomes" id="UP000504637"/>
    </source>
</evidence>